<evidence type="ECO:0000256" key="1">
    <source>
        <dbReference type="SAM" id="Phobius"/>
    </source>
</evidence>
<dbReference type="Proteomes" id="UP000553059">
    <property type="component" value="Unassembled WGS sequence"/>
</dbReference>
<comment type="caution">
    <text evidence="2">The sequence shown here is derived from an EMBL/GenBank/DDBJ whole genome shotgun (WGS) entry which is preliminary data.</text>
</comment>
<keyword evidence="1" id="KW-0472">Membrane</keyword>
<dbReference type="AlphaFoldDB" id="A0A7C7D7G0"/>
<proteinExistence type="predicted"/>
<organism evidence="2 3">
    <name type="scientific">Desulfitobacterium dehalogenans</name>
    <dbReference type="NCBI Taxonomy" id="36854"/>
    <lineage>
        <taxon>Bacteria</taxon>
        <taxon>Bacillati</taxon>
        <taxon>Bacillota</taxon>
        <taxon>Clostridia</taxon>
        <taxon>Eubacteriales</taxon>
        <taxon>Desulfitobacteriaceae</taxon>
        <taxon>Desulfitobacterium</taxon>
    </lineage>
</organism>
<dbReference type="EMBL" id="DUTF01000043">
    <property type="protein sequence ID" value="HHY25517.1"/>
    <property type="molecule type" value="Genomic_DNA"/>
</dbReference>
<keyword evidence="1" id="KW-1133">Transmembrane helix</keyword>
<evidence type="ECO:0000313" key="2">
    <source>
        <dbReference type="EMBL" id="HHY25517.1"/>
    </source>
</evidence>
<name>A0A7C7D7G0_9FIRM</name>
<protein>
    <submittedName>
        <fullName evidence="2">Uncharacterized protein</fullName>
    </submittedName>
</protein>
<gene>
    <name evidence="2" type="ORF">GX523_01975</name>
</gene>
<accession>A0A7C7D7G0</accession>
<feature type="transmembrane region" description="Helical" evidence="1">
    <location>
        <begin position="6"/>
        <end position="26"/>
    </location>
</feature>
<keyword evidence="1" id="KW-0812">Transmembrane</keyword>
<feature type="transmembrane region" description="Helical" evidence="1">
    <location>
        <begin position="38"/>
        <end position="60"/>
    </location>
</feature>
<reference evidence="2 3" key="1">
    <citation type="journal article" date="2020" name="Biotechnol. Biofuels">
        <title>New insights from the biogas microbiome by comprehensive genome-resolved metagenomics of nearly 1600 species originating from multiple anaerobic digesters.</title>
        <authorList>
            <person name="Campanaro S."/>
            <person name="Treu L."/>
            <person name="Rodriguez-R L.M."/>
            <person name="Kovalovszki A."/>
            <person name="Ziels R.M."/>
            <person name="Maus I."/>
            <person name="Zhu X."/>
            <person name="Kougias P.G."/>
            <person name="Basile A."/>
            <person name="Luo G."/>
            <person name="Schluter A."/>
            <person name="Konstantinidis K.T."/>
            <person name="Angelidaki I."/>
        </authorList>
    </citation>
    <scope>NUCLEOTIDE SEQUENCE [LARGE SCALE GENOMIC DNA]</scope>
    <source>
        <strain evidence="2">AS05jafATM_4</strain>
    </source>
</reference>
<evidence type="ECO:0000313" key="3">
    <source>
        <dbReference type="Proteomes" id="UP000553059"/>
    </source>
</evidence>
<sequence>MSKTLFASVIFLLCIIPFIYFLAKFVHPRLRRVYRWKTNFLISGTYLALLVLSLPLALFLDQGELFLSRNAQAQGLLAEAPDDWSEDGRRYHILENEPFATQSGLVENSRQTYPAETPQLEIRTAENSGYGRIFLERKKDADGIIEVSTYTAPHYARTDTFQSIDFTKLVPPPEIRWEEGILKIEEPVKQSFEFKQYGNSFTVSQFKGGKQGYYGGGGSMIFGERGIVVRIPADIEVLDGDSEEFTWVSN</sequence>